<name>A0A7D4SMJ1_9GAMM</name>
<keyword evidence="2" id="KW-1003">Cell membrane</keyword>
<accession>A0A7D4SMJ1</accession>
<keyword evidence="7 8" id="KW-0472">Membrane</keyword>
<dbReference type="Pfam" id="PF13231">
    <property type="entry name" value="PMT_2"/>
    <property type="match status" value="1"/>
</dbReference>
<sequence length="505" mass="58601">MLNLKNALPSLSIAQLSALMLFTALKLVLLWQVPLTGDEAYFIVWGQQLASGYYDHPPAVGWILGLMSLLSEDLVWYRSFAFATSLVVAYLLYQWLCLFAEVERDKAFWVAMIFWVSPVSLMFVLTANDTVLVFFAALGFYWFSRALKEVSTLFAVLAGLTLGMAFLSKYFAVFLLLGLLFYVLYFTLRKPSDHPLVNWRLMTLMIALVVLFVAQNLWFNYQHCWNNILFNFFSRTQDSSLGWNYPLSYLLMLVLMLSPLGLYYLYRQRSELRRLPVLPWYSSLPLLLVLLLVSLSNQVGLHWPLISVVWLYAAYAVLNERQQIRLFWFNALLSILAAITLLFLLANAMDFLKGTAKLRAPLYLEPQALCQQLPPDTLFTLGYSSQATLSQHCRRTDLHVFASTSKFGREDDKRINFADFAGRQMRILLVKSSDLQLVTPYFQNYRLKPLRKVAGQTYMLFIGEDFNYRLYREKILEPVYRNYYLPPEWLPQGHCGFKEKYQLGN</sequence>
<keyword evidence="11" id="KW-1185">Reference proteome</keyword>
<feature type="transmembrane region" description="Helical" evidence="8">
    <location>
        <begin position="327"/>
        <end position="349"/>
    </location>
</feature>
<keyword evidence="6 8" id="KW-1133">Transmembrane helix</keyword>
<feature type="transmembrane region" description="Helical" evidence="8">
    <location>
        <begin position="197"/>
        <end position="219"/>
    </location>
</feature>
<proteinExistence type="predicted"/>
<evidence type="ECO:0000256" key="4">
    <source>
        <dbReference type="ARBA" id="ARBA00022679"/>
    </source>
</evidence>
<feature type="transmembrane region" description="Helical" evidence="8">
    <location>
        <begin position="247"/>
        <end position="266"/>
    </location>
</feature>
<evidence type="ECO:0000259" key="9">
    <source>
        <dbReference type="Pfam" id="PF13231"/>
    </source>
</evidence>
<feature type="transmembrane region" description="Helical" evidence="8">
    <location>
        <begin position="278"/>
        <end position="295"/>
    </location>
</feature>
<feature type="transmembrane region" description="Helical" evidence="8">
    <location>
        <begin position="108"/>
        <end position="141"/>
    </location>
</feature>
<feature type="domain" description="Glycosyltransferase RgtA/B/C/D-like" evidence="9">
    <location>
        <begin position="55"/>
        <end position="210"/>
    </location>
</feature>
<evidence type="ECO:0000256" key="3">
    <source>
        <dbReference type="ARBA" id="ARBA00022676"/>
    </source>
</evidence>
<evidence type="ECO:0000313" key="11">
    <source>
        <dbReference type="Proteomes" id="UP000504724"/>
    </source>
</evidence>
<keyword evidence="5 8" id="KW-0812">Transmembrane</keyword>
<feature type="transmembrane region" description="Helical" evidence="8">
    <location>
        <begin position="301"/>
        <end position="318"/>
    </location>
</feature>
<dbReference type="PANTHER" id="PTHR33908">
    <property type="entry name" value="MANNOSYLTRANSFERASE YKCB-RELATED"/>
    <property type="match status" value="1"/>
</dbReference>
<evidence type="ECO:0000256" key="7">
    <source>
        <dbReference type="ARBA" id="ARBA00023136"/>
    </source>
</evidence>
<evidence type="ECO:0000256" key="5">
    <source>
        <dbReference type="ARBA" id="ARBA00022692"/>
    </source>
</evidence>
<keyword evidence="3" id="KW-0328">Glycosyltransferase</keyword>
<organism evidence="10 11">
    <name type="scientific">Thiomicrorhabdus xiamenensis</name>
    <dbReference type="NCBI Taxonomy" id="2739063"/>
    <lineage>
        <taxon>Bacteria</taxon>
        <taxon>Pseudomonadati</taxon>
        <taxon>Pseudomonadota</taxon>
        <taxon>Gammaproteobacteria</taxon>
        <taxon>Thiotrichales</taxon>
        <taxon>Piscirickettsiaceae</taxon>
        <taxon>Thiomicrorhabdus</taxon>
    </lineage>
</organism>
<gene>
    <name evidence="10" type="ORF">HQN79_03285</name>
</gene>
<dbReference type="GO" id="GO:0005886">
    <property type="term" value="C:plasma membrane"/>
    <property type="evidence" value="ECO:0007669"/>
    <property type="project" value="UniProtKB-SubCell"/>
</dbReference>
<feature type="transmembrane region" description="Helical" evidence="8">
    <location>
        <begin position="12"/>
        <end position="33"/>
    </location>
</feature>
<evidence type="ECO:0000256" key="8">
    <source>
        <dbReference type="SAM" id="Phobius"/>
    </source>
</evidence>
<evidence type="ECO:0000256" key="1">
    <source>
        <dbReference type="ARBA" id="ARBA00004651"/>
    </source>
</evidence>
<dbReference type="AlphaFoldDB" id="A0A7D4SMJ1"/>
<dbReference type="PANTHER" id="PTHR33908:SF11">
    <property type="entry name" value="MEMBRANE PROTEIN"/>
    <property type="match status" value="1"/>
</dbReference>
<feature type="transmembrane region" description="Helical" evidence="8">
    <location>
        <begin position="153"/>
        <end position="185"/>
    </location>
</feature>
<dbReference type="RefSeq" id="WP_173284274.1">
    <property type="nucleotide sequence ID" value="NZ_CP054020.1"/>
</dbReference>
<dbReference type="KEGG" id="txa:HQN79_03285"/>
<dbReference type="Proteomes" id="UP000504724">
    <property type="component" value="Chromosome"/>
</dbReference>
<dbReference type="InterPro" id="IPR038731">
    <property type="entry name" value="RgtA/B/C-like"/>
</dbReference>
<protein>
    <submittedName>
        <fullName evidence="10">Glycosyltransferase family 39 protein</fullName>
    </submittedName>
</protein>
<evidence type="ECO:0000256" key="2">
    <source>
        <dbReference type="ARBA" id="ARBA00022475"/>
    </source>
</evidence>
<evidence type="ECO:0000256" key="6">
    <source>
        <dbReference type="ARBA" id="ARBA00022989"/>
    </source>
</evidence>
<feature type="transmembrane region" description="Helical" evidence="8">
    <location>
        <begin position="75"/>
        <end position="96"/>
    </location>
</feature>
<dbReference type="GO" id="GO:0016763">
    <property type="term" value="F:pentosyltransferase activity"/>
    <property type="evidence" value="ECO:0007669"/>
    <property type="project" value="TreeGrafter"/>
</dbReference>
<dbReference type="EMBL" id="CP054020">
    <property type="protein sequence ID" value="QKI88661.1"/>
    <property type="molecule type" value="Genomic_DNA"/>
</dbReference>
<comment type="subcellular location">
    <subcellularLocation>
        <location evidence="1">Cell membrane</location>
        <topology evidence="1">Multi-pass membrane protein</topology>
    </subcellularLocation>
</comment>
<reference evidence="10 11" key="1">
    <citation type="submission" date="2020-05" db="EMBL/GenBank/DDBJ databases">
        <title>Thiomicrorhabdus sediminis sp.nov. and Thiomicrorhabdus xiamenensis sp.nov., novel sulfur-oxidizing bacteria isolated from coastal sediment.</title>
        <authorList>
            <person name="Liu X."/>
        </authorList>
    </citation>
    <scope>NUCLEOTIDE SEQUENCE [LARGE SCALE GENOMIC DNA]</scope>
    <source>
        <strain evidence="10 11">G2</strain>
    </source>
</reference>
<dbReference type="GO" id="GO:0009103">
    <property type="term" value="P:lipopolysaccharide biosynthetic process"/>
    <property type="evidence" value="ECO:0007669"/>
    <property type="project" value="UniProtKB-ARBA"/>
</dbReference>
<keyword evidence="4 10" id="KW-0808">Transferase</keyword>
<evidence type="ECO:0000313" key="10">
    <source>
        <dbReference type="EMBL" id="QKI88661.1"/>
    </source>
</evidence>
<dbReference type="InterPro" id="IPR050297">
    <property type="entry name" value="LipidA_mod_glycosyltrf_83"/>
</dbReference>